<feature type="region of interest" description="Disordered" evidence="7">
    <location>
        <begin position="16"/>
        <end position="60"/>
    </location>
</feature>
<evidence type="ECO:0000256" key="6">
    <source>
        <dbReference type="ARBA" id="ARBA00023136"/>
    </source>
</evidence>
<evidence type="ECO:0000313" key="11">
    <source>
        <dbReference type="Proteomes" id="UP001189429"/>
    </source>
</evidence>
<keyword evidence="11" id="KW-1185">Reference proteome</keyword>
<reference evidence="10" key="1">
    <citation type="submission" date="2023-10" db="EMBL/GenBank/DDBJ databases">
        <authorList>
            <person name="Chen Y."/>
            <person name="Shah S."/>
            <person name="Dougan E. K."/>
            <person name="Thang M."/>
            <person name="Chan C."/>
        </authorList>
    </citation>
    <scope>NUCLEOTIDE SEQUENCE [LARGE SCALE GENOMIC DNA]</scope>
</reference>
<evidence type="ECO:0000256" key="4">
    <source>
        <dbReference type="ARBA" id="ARBA00022989"/>
    </source>
</evidence>
<feature type="transmembrane region" description="Helical" evidence="8">
    <location>
        <begin position="275"/>
        <end position="296"/>
    </location>
</feature>
<feature type="transmembrane region" description="Helical" evidence="8">
    <location>
        <begin position="152"/>
        <end position="173"/>
    </location>
</feature>
<name>A0ABN9SZL2_9DINO</name>
<dbReference type="Pfam" id="PF00520">
    <property type="entry name" value="Ion_trans"/>
    <property type="match status" value="1"/>
</dbReference>
<dbReference type="EMBL" id="CAUYUJ010014196">
    <property type="protein sequence ID" value="CAK0838080.1"/>
    <property type="molecule type" value="Genomic_DNA"/>
</dbReference>
<dbReference type="InterPro" id="IPR014710">
    <property type="entry name" value="RmlC-like_jellyroll"/>
</dbReference>
<feature type="compositionally biased region" description="Low complexity" evidence="7">
    <location>
        <begin position="30"/>
        <end position="43"/>
    </location>
</feature>
<dbReference type="InterPro" id="IPR018490">
    <property type="entry name" value="cNMP-bd_dom_sf"/>
</dbReference>
<feature type="transmembrane region" description="Helical" evidence="8">
    <location>
        <begin position="372"/>
        <end position="393"/>
    </location>
</feature>
<dbReference type="PANTHER" id="PTHR45689:SF5">
    <property type="entry name" value="I[[H]] CHANNEL, ISOFORM E"/>
    <property type="match status" value="1"/>
</dbReference>
<dbReference type="SUPFAM" id="SSF51206">
    <property type="entry name" value="cAMP-binding domain-like"/>
    <property type="match status" value="1"/>
</dbReference>
<dbReference type="SUPFAM" id="SSF81324">
    <property type="entry name" value="Voltage-gated potassium channels"/>
    <property type="match status" value="1"/>
</dbReference>
<evidence type="ECO:0000256" key="2">
    <source>
        <dbReference type="ARBA" id="ARBA00022448"/>
    </source>
</evidence>
<accession>A0ABN9SZL2</accession>
<feature type="domain" description="Cyclic nucleotide-binding" evidence="9">
    <location>
        <begin position="476"/>
        <end position="595"/>
    </location>
</feature>
<comment type="caution">
    <text evidence="10">The sequence shown here is derived from an EMBL/GenBank/DDBJ whole genome shotgun (WGS) entry which is preliminary data.</text>
</comment>
<proteinExistence type="predicted"/>
<dbReference type="Gene3D" id="1.10.287.70">
    <property type="match status" value="1"/>
</dbReference>
<keyword evidence="3 8" id="KW-0812">Transmembrane</keyword>
<dbReference type="Proteomes" id="UP001189429">
    <property type="component" value="Unassembled WGS sequence"/>
</dbReference>
<sequence length="604" mass="67553">MAAAGAGQGVLAATAAAKGPLGRAGSGPCASPRRSSVGSAASGRSGGSQPGTPRSSGEENCEITIRESRKSAAAGSAASASVGVPDTPYLMQVESASNHQRHASVCIDGVLNPEWPPRFAWDLLVLILVLCDSVVIPFQLAEFGTAPGFDDFWLWLTFCIFLSDMVMNFFTGYRSEKNDKRRPEGTLVTKKASVVVHYLRGWFWIDFMGTVPWQVIAGACMPDTDTQLTVKAAKVVKLTRLLRLMRVLRLLKLTVNFERFEGHIGSITALNVMSLIKVIAVWAAICHWGACFWWMVGKRNSLVMILTSQDDRPDGLHWTELPRRHSTHDDFGVWTWVQRPASEQYAFCFYWILGVMRTMPAEVTPVNQVERVFVLIFMFFAILAFAINVARLTQAWFKFSARREAFKEEMAYLRMHLRETECGTSLQLRAQAYLMHLFQKRKLHAKEAGLLNVLPEGLKLQIRNACVTPHLRKISRFQDWSESALRRVCGCTQAVDYLTGDKVTEKGSDAETAYVLMRGAIQVYVPLREESRATTSSKLPRITLSSTQTSAPLQVVDEHCLFADPGQNVFSRDTVIAMECSEVLCIDRRRFQEVLQRMNPASFF</sequence>
<dbReference type="CDD" id="cd00038">
    <property type="entry name" value="CAP_ED"/>
    <property type="match status" value="1"/>
</dbReference>
<evidence type="ECO:0000256" key="7">
    <source>
        <dbReference type="SAM" id="MobiDB-lite"/>
    </source>
</evidence>
<keyword evidence="5" id="KW-0406">Ion transport</keyword>
<dbReference type="Gene3D" id="2.60.120.10">
    <property type="entry name" value="Jelly Rolls"/>
    <property type="match status" value="1"/>
</dbReference>
<dbReference type="InterPro" id="IPR005821">
    <property type="entry name" value="Ion_trans_dom"/>
</dbReference>
<dbReference type="PROSITE" id="PS50042">
    <property type="entry name" value="CNMP_BINDING_3"/>
    <property type="match status" value="1"/>
</dbReference>
<gene>
    <name evidence="10" type="ORF">PCOR1329_LOCUS34108</name>
</gene>
<dbReference type="PANTHER" id="PTHR45689">
    <property type="entry name" value="I[[H]] CHANNEL, ISOFORM E"/>
    <property type="match status" value="1"/>
</dbReference>
<keyword evidence="4 8" id="KW-1133">Transmembrane helix</keyword>
<evidence type="ECO:0000256" key="5">
    <source>
        <dbReference type="ARBA" id="ARBA00023065"/>
    </source>
</evidence>
<dbReference type="InterPro" id="IPR051413">
    <property type="entry name" value="K/Na_HCN_channel"/>
</dbReference>
<feature type="transmembrane region" description="Helical" evidence="8">
    <location>
        <begin position="119"/>
        <end position="140"/>
    </location>
</feature>
<evidence type="ECO:0000259" key="9">
    <source>
        <dbReference type="PROSITE" id="PS50042"/>
    </source>
</evidence>
<evidence type="ECO:0000313" key="10">
    <source>
        <dbReference type="EMBL" id="CAK0838080.1"/>
    </source>
</evidence>
<evidence type="ECO:0000256" key="3">
    <source>
        <dbReference type="ARBA" id="ARBA00022692"/>
    </source>
</evidence>
<evidence type="ECO:0000256" key="1">
    <source>
        <dbReference type="ARBA" id="ARBA00004141"/>
    </source>
</evidence>
<dbReference type="InterPro" id="IPR000595">
    <property type="entry name" value="cNMP-bd_dom"/>
</dbReference>
<keyword evidence="2" id="KW-0813">Transport</keyword>
<comment type="subcellular location">
    <subcellularLocation>
        <location evidence="1">Membrane</location>
        <topology evidence="1">Multi-pass membrane protein</topology>
    </subcellularLocation>
</comment>
<keyword evidence="6 8" id="KW-0472">Membrane</keyword>
<protein>
    <recommendedName>
        <fullName evidence="9">Cyclic nucleotide-binding domain-containing protein</fullName>
    </recommendedName>
</protein>
<evidence type="ECO:0000256" key="8">
    <source>
        <dbReference type="SAM" id="Phobius"/>
    </source>
</evidence>
<organism evidence="10 11">
    <name type="scientific">Prorocentrum cordatum</name>
    <dbReference type="NCBI Taxonomy" id="2364126"/>
    <lineage>
        <taxon>Eukaryota</taxon>
        <taxon>Sar</taxon>
        <taxon>Alveolata</taxon>
        <taxon>Dinophyceae</taxon>
        <taxon>Prorocentrales</taxon>
        <taxon>Prorocentraceae</taxon>
        <taxon>Prorocentrum</taxon>
    </lineage>
</organism>